<feature type="signal peptide" evidence="2">
    <location>
        <begin position="1"/>
        <end position="17"/>
    </location>
</feature>
<evidence type="ECO:0000313" key="4">
    <source>
        <dbReference type="EMBL" id="KAK9874484.1"/>
    </source>
</evidence>
<evidence type="ECO:0000256" key="2">
    <source>
        <dbReference type="SAM" id="SignalP"/>
    </source>
</evidence>
<dbReference type="Proteomes" id="UP001431783">
    <property type="component" value="Unassembled WGS sequence"/>
</dbReference>
<feature type="region of interest" description="Disordered" evidence="1">
    <location>
        <begin position="55"/>
        <end position="103"/>
    </location>
</feature>
<sequence>MFKFLVLVFAIVSLAHGLPQNYYRTDVGNYENAPYAPSGWRPSGPYFRLPARQQAPQGFYGTPSQEYGPPSEEPTTESDVTTTETPTTTETEVEQIREPSENFSEKLRDGEQGVYYVYHPTGLLQKITYATKDDQQDMAYYARIRYENVEPIREPIYTYEPTTGEVKRIARKA</sequence>
<evidence type="ECO:0000259" key="3">
    <source>
        <dbReference type="Pfam" id="PF16042"/>
    </source>
</evidence>
<reference evidence="4 5" key="1">
    <citation type="submission" date="2023-03" db="EMBL/GenBank/DDBJ databases">
        <title>Genome insight into feeding habits of ladybird beetles.</title>
        <authorList>
            <person name="Li H.-S."/>
            <person name="Huang Y.-H."/>
            <person name="Pang H."/>
        </authorList>
    </citation>
    <scope>NUCLEOTIDE SEQUENCE [LARGE SCALE GENOMIC DNA]</scope>
    <source>
        <strain evidence="4">SYSU_2023b</strain>
        <tissue evidence="4">Whole body</tissue>
    </source>
</reference>
<comment type="caution">
    <text evidence="4">The sequence shown here is derived from an EMBL/GenBank/DDBJ whole genome shotgun (WGS) entry which is preliminary data.</text>
</comment>
<accession>A0AAW1U531</accession>
<evidence type="ECO:0000256" key="1">
    <source>
        <dbReference type="SAM" id="MobiDB-lite"/>
    </source>
</evidence>
<name>A0AAW1U531_9CUCU</name>
<gene>
    <name evidence="4" type="ORF">WA026_002832</name>
</gene>
<dbReference type="InterPro" id="IPR032011">
    <property type="entry name" value="DUF4794"/>
</dbReference>
<dbReference type="Pfam" id="PF16042">
    <property type="entry name" value="DUF4794"/>
    <property type="match status" value="1"/>
</dbReference>
<proteinExistence type="predicted"/>
<organism evidence="4 5">
    <name type="scientific">Henosepilachna vigintioctopunctata</name>
    <dbReference type="NCBI Taxonomy" id="420089"/>
    <lineage>
        <taxon>Eukaryota</taxon>
        <taxon>Metazoa</taxon>
        <taxon>Ecdysozoa</taxon>
        <taxon>Arthropoda</taxon>
        <taxon>Hexapoda</taxon>
        <taxon>Insecta</taxon>
        <taxon>Pterygota</taxon>
        <taxon>Neoptera</taxon>
        <taxon>Endopterygota</taxon>
        <taxon>Coleoptera</taxon>
        <taxon>Polyphaga</taxon>
        <taxon>Cucujiformia</taxon>
        <taxon>Coccinelloidea</taxon>
        <taxon>Coccinellidae</taxon>
        <taxon>Epilachninae</taxon>
        <taxon>Epilachnini</taxon>
        <taxon>Henosepilachna</taxon>
    </lineage>
</organism>
<feature type="compositionally biased region" description="Basic and acidic residues" evidence="1">
    <location>
        <begin position="94"/>
        <end position="103"/>
    </location>
</feature>
<feature type="compositionally biased region" description="Low complexity" evidence="1">
    <location>
        <begin position="77"/>
        <end position="90"/>
    </location>
</feature>
<feature type="chain" id="PRO_5043407826" description="DUF4794 domain-containing protein" evidence="2">
    <location>
        <begin position="18"/>
        <end position="173"/>
    </location>
</feature>
<keyword evidence="5" id="KW-1185">Reference proteome</keyword>
<dbReference type="EMBL" id="JARQZJ010000031">
    <property type="protein sequence ID" value="KAK9874484.1"/>
    <property type="molecule type" value="Genomic_DNA"/>
</dbReference>
<protein>
    <recommendedName>
        <fullName evidence="3">DUF4794 domain-containing protein</fullName>
    </recommendedName>
</protein>
<feature type="domain" description="DUF4794" evidence="3">
    <location>
        <begin position="32"/>
        <end position="101"/>
    </location>
</feature>
<keyword evidence="2" id="KW-0732">Signal</keyword>
<evidence type="ECO:0000313" key="5">
    <source>
        <dbReference type="Proteomes" id="UP001431783"/>
    </source>
</evidence>
<dbReference type="AlphaFoldDB" id="A0AAW1U531"/>